<evidence type="ECO:0000313" key="9">
    <source>
        <dbReference type="EMBL" id="UUP12219.1"/>
    </source>
</evidence>
<dbReference type="PANTHER" id="PTHR30518:SF2">
    <property type="entry name" value="ENDOLYTIC MUREIN TRANSGLYCOSYLASE"/>
    <property type="match status" value="1"/>
</dbReference>
<evidence type="ECO:0000313" key="10">
    <source>
        <dbReference type="Proteomes" id="UP001316184"/>
    </source>
</evidence>
<protein>
    <recommendedName>
        <fullName evidence="7">Endolytic murein transglycosylase</fullName>
        <ecNumber evidence="7">4.2.2.29</ecNumber>
    </recommendedName>
    <alternativeName>
        <fullName evidence="7">Peptidoglycan lytic transglycosylase</fullName>
    </alternativeName>
    <alternativeName>
        <fullName evidence="7">Peptidoglycan polymerization terminase</fullName>
    </alternativeName>
</protein>
<comment type="similarity">
    <text evidence="7">Belongs to the transglycosylase MltG family.</text>
</comment>
<dbReference type="Gene3D" id="3.30.1490.480">
    <property type="entry name" value="Endolytic murein transglycosylase"/>
    <property type="match status" value="1"/>
</dbReference>
<dbReference type="InterPro" id="IPR003770">
    <property type="entry name" value="MLTG-like"/>
</dbReference>
<evidence type="ECO:0000256" key="3">
    <source>
        <dbReference type="ARBA" id="ARBA00022989"/>
    </source>
</evidence>
<evidence type="ECO:0000256" key="2">
    <source>
        <dbReference type="ARBA" id="ARBA00022692"/>
    </source>
</evidence>
<keyword evidence="4 7" id="KW-0472">Membrane</keyword>
<feature type="transmembrane region" description="Helical" evidence="7">
    <location>
        <begin position="44"/>
        <end position="62"/>
    </location>
</feature>
<organism evidence="9 10">
    <name type="scientific">Aeromicrobium wangtongii</name>
    <dbReference type="NCBI Taxonomy" id="2969247"/>
    <lineage>
        <taxon>Bacteria</taxon>
        <taxon>Bacillati</taxon>
        <taxon>Actinomycetota</taxon>
        <taxon>Actinomycetes</taxon>
        <taxon>Propionibacteriales</taxon>
        <taxon>Nocardioidaceae</taxon>
        <taxon>Aeromicrobium</taxon>
    </lineage>
</organism>
<evidence type="ECO:0000256" key="1">
    <source>
        <dbReference type="ARBA" id="ARBA00022475"/>
    </source>
</evidence>
<dbReference type="EC" id="4.2.2.29" evidence="7"/>
<evidence type="ECO:0000256" key="8">
    <source>
        <dbReference type="SAM" id="MobiDB-lite"/>
    </source>
</evidence>
<evidence type="ECO:0000256" key="6">
    <source>
        <dbReference type="ARBA" id="ARBA00023316"/>
    </source>
</evidence>
<feature type="region of interest" description="Disordered" evidence="8">
    <location>
        <begin position="1"/>
        <end position="37"/>
    </location>
</feature>
<accession>A0ABY5M588</accession>
<keyword evidence="6 7" id="KW-0961">Cell wall biogenesis/degradation</keyword>
<evidence type="ECO:0000256" key="4">
    <source>
        <dbReference type="ARBA" id="ARBA00023136"/>
    </source>
</evidence>
<dbReference type="EMBL" id="CP102173">
    <property type="protein sequence ID" value="UUP12219.1"/>
    <property type="molecule type" value="Genomic_DNA"/>
</dbReference>
<keyword evidence="10" id="KW-1185">Reference proteome</keyword>
<evidence type="ECO:0000256" key="5">
    <source>
        <dbReference type="ARBA" id="ARBA00023239"/>
    </source>
</evidence>
<proteinExistence type="inferred from homology"/>
<comment type="catalytic activity">
    <reaction evidence="7">
        <text>a peptidoglycan chain = a peptidoglycan chain with N-acetyl-1,6-anhydromuramyl-[peptide] at the reducing end + a peptidoglycan chain with N-acetylglucosamine at the non-reducing end.</text>
        <dbReference type="EC" id="4.2.2.29"/>
    </reaction>
</comment>
<feature type="site" description="Important for catalytic activity" evidence="7">
    <location>
        <position position="263"/>
    </location>
</feature>
<evidence type="ECO:0000256" key="7">
    <source>
        <dbReference type="HAMAP-Rule" id="MF_02065"/>
    </source>
</evidence>
<dbReference type="RefSeq" id="WP_232399704.1">
    <property type="nucleotide sequence ID" value="NZ_CP102173.1"/>
</dbReference>
<keyword evidence="3 7" id="KW-1133">Transmembrane helix</keyword>
<dbReference type="Proteomes" id="UP001316184">
    <property type="component" value="Chromosome"/>
</dbReference>
<dbReference type="HAMAP" id="MF_02065">
    <property type="entry name" value="MltG"/>
    <property type="match status" value="1"/>
</dbReference>
<comment type="function">
    <text evidence="7">Functions as a peptidoglycan terminase that cleaves nascent peptidoglycan strands endolytically to terminate their elongation.</text>
</comment>
<comment type="subcellular location">
    <subcellularLocation>
        <location evidence="7">Cell membrane</location>
        <topology evidence="7">Single-pass membrane protein</topology>
    </subcellularLocation>
</comment>
<keyword evidence="2 7" id="KW-0812">Transmembrane</keyword>
<gene>
    <name evidence="7 9" type="primary">mltG</name>
    <name evidence="9" type="ORF">NQV15_10135</name>
</gene>
<keyword evidence="1 7" id="KW-1003">Cell membrane</keyword>
<dbReference type="PANTHER" id="PTHR30518">
    <property type="entry name" value="ENDOLYTIC MUREIN TRANSGLYCOSYLASE"/>
    <property type="match status" value="1"/>
</dbReference>
<dbReference type="CDD" id="cd08010">
    <property type="entry name" value="MltG_like"/>
    <property type="match status" value="1"/>
</dbReference>
<sequence length="384" mass="41296">MSTTGDPMGPSGLDLIMDGTSEPDHTPGRRRAERPPRPPWGRRIIALAVVVVLVIAVVVVGGKVKDRFFSSAEDYTGQGTGQVVVTIPPGADGQKIATILYDAGVVKSADAFYQLALKDARFQSIQAGSFNLRKEMSAEWAMRELTDRGNRAEGKVTIPEGSRVGQIVAAIAKNTDITEEELTAALDKPETLGLPAVAQLNPEGYLYPATYEVEPGTTATELLRRMVKKTVDVAKSLDISTRAKALGLTGEEVLTVASILEFEGKLDQDYPKIARVLYNRIADGMPLQLDSTVSYVSGREGDVWTTPEERANPSLYNTYQNPGLPPGPIGSPGEKTIEAALNPAEGSWLYFLATDLETGETTFSNTYAEHVKACKAAFGADTQC</sequence>
<reference evidence="9 10" key="1">
    <citation type="submission" date="2022-08" db="EMBL/GenBank/DDBJ databases">
        <title>novel species in genus Aeromicrobium.</title>
        <authorList>
            <person name="Ye L."/>
        </authorList>
    </citation>
    <scope>NUCLEOTIDE SEQUENCE [LARGE SCALE GENOMIC DNA]</scope>
    <source>
        <strain evidence="10">zg-Y1379</strain>
    </source>
</reference>
<dbReference type="NCBIfam" id="TIGR00247">
    <property type="entry name" value="endolytic transglycosylase MltG"/>
    <property type="match status" value="1"/>
</dbReference>
<dbReference type="Pfam" id="PF02618">
    <property type="entry name" value="YceG"/>
    <property type="match status" value="1"/>
</dbReference>
<keyword evidence="5 7" id="KW-0456">Lyase</keyword>
<name>A0ABY5M588_9ACTN</name>